<dbReference type="AlphaFoldDB" id="A0A179B6Q4"/>
<evidence type="ECO:0000313" key="2">
    <source>
        <dbReference type="EMBL" id="OAP87367.1"/>
    </source>
</evidence>
<feature type="signal peptide" evidence="1">
    <location>
        <begin position="1"/>
        <end position="23"/>
    </location>
</feature>
<proteinExistence type="predicted"/>
<keyword evidence="3" id="KW-1185">Reference proteome</keyword>
<sequence>MRRQIFLGIGFCAVLGVSLSADAADALLNCPVIATKIPDAFAPTCSHPQTPLQKAICHYKPKHWTDNLLLLDSSLMHGYKQALRAAGVGTPECTHLLASQKVFEKELGACGSDGDCVLETMRKRSFALRDIEEHQQAPLEAAALQRFAGGVIFQSPGQKSAPLLQRIQRGMDIYPLPHMGLPNGNTLVWGFQPHNATVQSLVVVNHQGAVQLLGAVDGIYLGLPRDKTRPELDANARITLFVRNPQALAQNLPALRAWAAASILGFNVDCGGADAARCKAAEAIPVPILAYRLGCPQEASGKALVNRCPLPLPAVSGNVSPGLFWQ</sequence>
<dbReference type="Proteomes" id="UP000078302">
    <property type="component" value="Unassembled WGS sequence"/>
</dbReference>
<evidence type="ECO:0000256" key="1">
    <source>
        <dbReference type="SAM" id="SignalP"/>
    </source>
</evidence>
<comment type="caution">
    <text evidence="2">The sequence shown here is derived from an EMBL/GenBank/DDBJ whole genome shotgun (WGS) entry which is preliminary data.</text>
</comment>
<organism evidence="2 3">
    <name type="scientific">Acidithiobacillus ferrooxidans</name>
    <name type="common">Thiobacillus ferrooxidans</name>
    <dbReference type="NCBI Taxonomy" id="920"/>
    <lineage>
        <taxon>Bacteria</taxon>
        <taxon>Pseudomonadati</taxon>
        <taxon>Pseudomonadota</taxon>
        <taxon>Acidithiobacillia</taxon>
        <taxon>Acidithiobacillales</taxon>
        <taxon>Acidithiobacillaceae</taxon>
        <taxon>Acidithiobacillus</taxon>
    </lineage>
</organism>
<dbReference type="EMBL" id="LVXZ01000263">
    <property type="protein sequence ID" value="OAP87367.1"/>
    <property type="molecule type" value="Genomic_DNA"/>
</dbReference>
<dbReference type="OrthoDB" id="5297715at2"/>
<gene>
    <name evidence="2" type="ORF">A4H96_14460</name>
</gene>
<name>A0A179B6Q4_ACIFR</name>
<protein>
    <submittedName>
        <fullName evidence="2">Uncharacterized protein</fullName>
    </submittedName>
</protein>
<accession>A0A179B6Q4</accession>
<keyword evidence="1" id="KW-0732">Signal</keyword>
<dbReference type="RefSeq" id="WP_064220219.1">
    <property type="nucleotide sequence ID" value="NZ_LVXZ01000263.1"/>
</dbReference>
<reference evidence="2 3" key="1">
    <citation type="submission" date="2016-04" db="EMBL/GenBank/DDBJ databases">
        <title>Acidithiobacillus ferrooxidans genome sequencing and assembly.</title>
        <authorList>
            <person name="Zhou Z."/>
        </authorList>
    </citation>
    <scope>NUCLEOTIDE SEQUENCE [LARGE SCALE GENOMIC DNA]</scope>
    <source>
        <strain evidence="2 3">BY0502</strain>
    </source>
</reference>
<evidence type="ECO:0000313" key="3">
    <source>
        <dbReference type="Proteomes" id="UP000078302"/>
    </source>
</evidence>
<feature type="chain" id="PRO_5008099005" evidence="1">
    <location>
        <begin position="24"/>
        <end position="326"/>
    </location>
</feature>